<proteinExistence type="predicted"/>
<evidence type="ECO:0000313" key="2">
    <source>
        <dbReference type="EMBL" id="KOB79316.1"/>
    </source>
</evidence>
<accession>A0A0L7LVX6</accession>
<dbReference type="EMBL" id="JTDY01000029">
    <property type="protein sequence ID" value="KOB79316.1"/>
    <property type="molecule type" value="Genomic_DNA"/>
</dbReference>
<organism evidence="2 3">
    <name type="scientific">Operophtera brumata</name>
    <name type="common">Winter moth</name>
    <name type="synonym">Phalaena brumata</name>
    <dbReference type="NCBI Taxonomy" id="104452"/>
    <lineage>
        <taxon>Eukaryota</taxon>
        <taxon>Metazoa</taxon>
        <taxon>Ecdysozoa</taxon>
        <taxon>Arthropoda</taxon>
        <taxon>Hexapoda</taxon>
        <taxon>Insecta</taxon>
        <taxon>Pterygota</taxon>
        <taxon>Neoptera</taxon>
        <taxon>Endopterygota</taxon>
        <taxon>Lepidoptera</taxon>
        <taxon>Glossata</taxon>
        <taxon>Ditrysia</taxon>
        <taxon>Geometroidea</taxon>
        <taxon>Geometridae</taxon>
        <taxon>Larentiinae</taxon>
        <taxon>Operophtera</taxon>
    </lineage>
</organism>
<dbReference type="GO" id="GO:0005737">
    <property type="term" value="C:cytoplasm"/>
    <property type="evidence" value="ECO:0007669"/>
    <property type="project" value="TreeGrafter"/>
</dbReference>
<dbReference type="PANTHER" id="PTHR12289">
    <property type="entry name" value="METAXIN RELATED"/>
    <property type="match status" value="1"/>
</dbReference>
<dbReference type="PANTHER" id="PTHR12289:SF41">
    <property type="entry name" value="FAILED AXON CONNECTIONS-RELATED"/>
    <property type="match status" value="1"/>
</dbReference>
<gene>
    <name evidence="2" type="ORF">OBRU01_00595</name>
</gene>
<dbReference type="InterPro" id="IPR050931">
    <property type="entry name" value="Mito_Protein_Transport_Metaxin"/>
</dbReference>
<dbReference type="AlphaFoldDB" id="A0A0L7LVX6"/>
<name>A0A0L7LVX6_OPEBR</name>
<protein>
    <submittedName>
        <fullName evidence="2">Failed axon connections protein</fullName>
    </submittedName>
</protein>
<dbReference type="OrthoDB" id="5809458at2759"/>
<feature type="region of interest" description="Disordered" evidence="1">
    <location>
        <begin position="1"/>
        <end position="60"/>
    </location>
</feature>
<feature type="compositionally biased region" description="Basic and acidic residues" evidence="1">
    <location>
        <begin position="14"/>
        <end position="50"/>
    </location>
</feature>
<dbReference type="Proteomes" id="UP000037510">
    <property type="component" value="Unassembled WGS sequence"/>
</dbReference>
<evidence type="ECO:0000313" key="3">
    <source>
        <dbReference type="Proteomes" id="UP000037510"/>
    </source>
</evidence>
<evidence type="ECO:0000256" key="1">
    <source>
        <dbReference type="SAM" id="MobiDB-lite"/>
    </source>
</evidence>
<sequence>MTTEIKSNVPGNGEGKEKEMKEDAPEDKSQPKEEMPADKTEEKVEEKKVEPSPPKPTVHKANFDKDVAYLYQFSRTPLLLSTSPYCLKVETWLRLAGIKYEVSALNTH</sequence>
<reference evidence="2 3" key="1">
    <citation type="journal article" date="2015" name="Genome Biol. Evol.">
        <title>The genome of winter moth (Operophtera brumata) provides a genomic perspective on sexual dimorphism and phenology.</title>
        <authorList>
            <person name="Derks M.F."/>
            <person name="Smit S."/>
            <person name="Salis L."/>
            <person name="Schijlen E."/>
            <person name="Bossers A."/>
            <person name="Mateman C."/>
            <person name="Pijl A.S."/>
            <person name="de Ridder D."/>
            <person name="Groenen M.A."/>
            <person name="Visser M.E."/>
            <person name="Megens H.J."/>
        </authorList>
    </citation>
    <scope>NUCLEOTIDE SEQUENCE [LARGE SCALE GENOMIC DNA]</scope>
    <source>
        <strain evidence="2">WM2013NL</strain>
        <tissue evidence="2">Head and thorax</tissue>
    </source>
</reference>
<feature type="compositionally biased region" description="Polar residues" evidence="1">
    <location>
        <begin position="1"/>
        <end position="10"/>
    </location>
</feature>
<comment type="caution">
    <text evidence="2">The sequence shown here is derived from an EMBL/GenBank/DDBJ whole genome shotgun (WGS) entry which is preliminary data.</text>
</comment>
<keyword evidence="3" id="KW-1185">Reference proteome</keyword>